<dbReference type="Proteomes" id="UP000663887">
    <property type="component" value="Unassembled WGS sequence"/>
</dbReference>
<feature type="domain" description="FAD dependent oxidoreductase" evidence="4">
    <location>
        <begin position="25"/>
        <end position="156"/>
    </location>
</feature>
<evidence type="ECO:0000313" key="10">
    <source>
        <dbReference type="Proteomes" id="UP000663887"/>
    </source>
</evidence>
<dbReference type="Proteomes" id="UP000663856">
    <property type="component" value="Unassembled WGS sequence"/>
</dbReference>
<evidence type="ECO:0000313" key="6">
    <source>
        <dbReference type="EMBL" id="CAF1574039.1"/>
    </source>
</evidence>
<dbReference type="GO" id="GO:0005739">
    <property type="term" value="C:mitochondrion"/>
    <property type="evidence" value="ECO:0007669"/>
    <property type="project" value="GOC"/>
</dbReference>
<evidence type="ECO:0000313" key="8">
    <source>
        <dbReference type="EMBL" id="CAF2103928.1"/>
    </source>
</evidence>
<organism evidence="8 10">
    <name type="scientific">Rotaria magnacalcarata</name>
    <dbReference type="NCBI Taxonomy" id="392030"/>
    <lineage>
        <taxon>Eukaryota</taxon>
        <taxon>Metazoa</taxon>
        <taxon>Spiralia</taxon>
        <taxon>Gnathifera</taxon>
        <taxon>Rotifera</taxon>
        <taxon>Eurotatoria</taxon>
        <taxon>Bdelloidea</taxon>
        <taxon>Philodinida</taxon>
        <taxon>Philodinidae</taxon>
        <taxon>Rotaria</taxon>
    </lineage>
</organism>
<protein>
    <recommendedName>
        <fullName evidence="2">FAD-dependent oxidoreductase domain-containing protein 1</fullName>
    </recommendedName>
</protein>
<evidence type="ECO:0000256" key="1">
    <source>
        <dbReference type="ARBA" id="ARBA00023002"/>
    </source>
</evidence>
<dbReference type="Gene3D" id="3.50.50.60">
    <property type="entry name" value="FAD/NAD(P)-binding domain"/>
    <property type="match status" value="1"/>
</dbReference>
<dbReference type="AlphaFoldDB" id="A0A816TUI0"/>
<accession>A0A816TUI0</accession>
<keyword evidence="1" id="KW-0560">Oxidoreductase</keyword>
<proteinExistence type="predicted"/>
<dbReference type="InterPro" id="IPR036188">
    <property type="entry name" value="FAD/NAD-bd_sf"/>
</dbReference>
<dbReference type="Gene3D" id="3.30.9.10">
    <property type="entry name" value="D-Amino Acid Oxidase, subunit A, domain 2"/>
    <property type="match status" value="1"/>
</dbReference>
<dbReference type="Pfam" id="PF01266">
    <property type="entry name" value="DAO"/>
    <property type="match status" value="1"/>
</dbReference>
<dbReference type="GO" id="GO:0016491">
    <property type="term" value="F:oxidoreductase activity"/>
    <property type="evidence" value="ECO:0007669"/>
    <property type="project" value="UniProtKB-KW"/>
</dbReference>
<dbReference type="OrthoDB" id="424974at2759"/>
<dbReference type="PANTHER" id="PTHR13847:SF287">
    <property type="entry name" value="FAD-DEPENDENT OXIDOREDUCTASE DOMAIN-CONTAINING PROTEIN 1"/>
    <property type="match status" value="1"/>
</dbReference>
<dbReference type="PANTHER" id="PTHR13847">
    <property type="entry name" value="SARCOSINE DEHYDROGENASE-RELATED"/>
    <property type="match status" value="1"/>
</dbReference>
<gene>
    <name evidence="6" type="ORF">CJN711_LOCUS32233</name>
    <name evidence="5" type="ORF">KQP761_LOCUS934</name>
    <name evidence="7" type="ORF">MBJ925_LOCUS16679</name>
    <name evidence="9" type="ORF">WKI299_LOCUS23731</name>
    <name evidence="8" type="ORF">XDN619_LOCUS19235</name>
</gene>
<dbReference type="Proteomes" id="UP000663834">
    <property type="component" value="Unassembled WGS sequence"/>
</dbReference>
<comment type="function">
    <text evidence="3">Required for the assembly of the mitochondrial membrane respiratory chain NADH dehydrogenase (Complex I). Involved in mid-late stages of complex I assembly.</text>
</comment>
<dbReference type="GO" id="GO:0032981">
    <property type="term" value="P:mitochondrial respiratory chain complex I assembly"/>
    <property type="evidence" value="ECO:0007669"/>
    <property type="project" value="TreeGrafter"/>
</dbReference>
<dbReference type="EMBL" id="CAJNRE010008100">
    <property type="protein sequence ID" value="CAF2070731.1"/>
    <property type="molecule type" value="Genomic_DNA"/>
</dbReference>
<dbReference type="EMBL" id="CAJNRF010010173">
    <property type="protein sequence ID" value="CAF2117869.1"/>
    <property type="molecule type" value="Genomic_DNA"/>
</dbReference>
<reference evidence="8" key="1">
    <citation type="submission" date="2021-02" db="EMBL/GenBank/DDBJ databases">
        <authorList>
            <person name="Nowell W R."/>
        </authorList>
    </citation>
    <scope>NUCLEOTIDE SEQUENCE</scope>
</reference>
<name>A0A816TUI0_9BILA</name>
<dbReference type="EMBL" id="CAJNOV010015495">
    <property type="protein sequence ID" value="CAF1574039.1"/>
    <property type="molecule type" value="Genomic_DNA"/>
</dbReference>
<dbReference type="Proteomes" id="UP000663824">
    <property type="component" value="Unassembled WGS sequence"/>
</dbReference>
<evidence type="ECO:0000313" key="9">
    <source>
        <dbReference type="EMBL" id="CAF2117869.1"/>
    </source>
</evidence>
<sequence length="188" mass="21376">MCLFNSHSLTHLPSIYTPLSSIIKKRYIFVFESLNGPGPLAPLFVDITGVYFRPDGLGNTYICGCSPNEENDKSEDNLEVDYSVFEEQIWPALAKRIPSFESLKLKNAWCGFYDYNYFDQNLIIGPHPQQKNFIFANGSSGHGLQHAPAIGRAISEYMTDFKYKSIDLSRFGFQRIVNNTPIFEPMIV</sequence>
<comment type="caution">
    <text evidence="8">The sequence shown here is derived from an EMBL/GenBank/DDBJ whole genome shotgun (WGS) entry which is preliminary data.</text>
</comment>
<dbReference type="EMBL" id="CAJNRG010008398">
    <property type="protein sequence ID" value="CAF2103928.1"/>
    <property type="molecule type" value="Genomic_DNA"/>
</dbReference>
<evidence type="ECO:0000256" key="2">
    <source>
        <dbReference type="ARBA" id="ARBA00039785"/>
    </source>
</evidence>
<dbReference type="EMBL" id="CAJNOW010000066">
    <property type="protein sequence ID" value="CAF1223649.1"/>
    <property type="molecule type" value="Genomic_DNA"/>
</dbReference>
<evidence type="ECO:0000313" key="5">
    <source>
        <dbReference type="EMBL" id="CAF1223649.1"/>
    </source>
</evidence>
<dbReference type="Proteomes" id="UP000663855">
    <property type="component" value="Unassembled WGS sequence"/>
</dbReference>
<dbReference type="InterPro" id="IPR006076">
    <property type="entry name" value="FAD-dep_OxRdtase"/>
</dbReference>
<evidence type="ECO:0000259" key="4">
    <source>
        <dbReference type="Pfam" id="PF01266"/>
    </source>
</evidence>
<evidence type="ECO:0000313" key="7">
    <source>
        <dbReference type="EMBL" id="CAF2070731.1"/>
    </source>
</evidence>
<evidence type="ECO:0000256" key="3">
    <source>
        <dbReference type="ARBA" id="ARBA00046185"/>
    </source>
</evidence>